<dbReference type="Proteomes" id="UP001139012">
    <property type="component" value="Unassembled WGS sequence"/>
</dbReference>
<comment type="caution">
    <text evidence="1">The sequence shown here is derived from an EMBL/GenBank/DDBJ whole genome shotgun (WGS) entry which is preliminary data.</text>
</comment>
<evidence type="ECO:0000313" key="3">
    <source>
        <dbReference type="Proteomes" id="UP001139012"/>
    </source>
</evidence>
<gene>
    <name evidence="2" type="ORF">L6637_36365</name>
    <name evidence="1" type="ORF">L6654_25340</name>
</gene>
<sequence>MANKPEYVDLISDATRQHRRRAAPLRIVAKPEAEETSKLSRWPPAMLKQWKVETLMRWKSASLKLKDWL</sequence>
<dbReference type="Proteomes" id="UP001139054">
    <property type="component" value="Unassembled WGS sequence"/>
</dbReference>
<dbReference type="RefSeq" id="WP_237873710.1">
    <property type="nucleotide sequence ID" value="NZ_JAKLTY010000017.1"/>
</dbReference>
<evidence type="ECO:0000313" key="4">
    <source>
        <dbReference type="Proteomes" id="UP001139054"/>
    </source>
</evidence>
<dbReference type="AlphaFoldDB" id="A0A9X1UC27"/>
<proteinExistence type="predicted"/>
<evidence type="ECO:0000313" key="2">
    <source>
        <dbReference type="EMBL" id="MCG2672433.1"/>
    </source>
</evidence>
<organism evidence="1 4">
    <name type="scientific">Bradyrhizobium zhengyangense</name>
    <dbReference type="NCBI Taxonomy" id="2911009"/>
    <lineage>
        <taxon>Bacteria</taxon>
        <taxon>Pseudomonadati</taxon>
        <taxon>Pseudomonadota</taxon>
        <taxon>Alphaproteobacteria</taxon>
        <taxon>Hyphomicrobiales</taxon>
        <taxon>Nitrobacteraceae</taxon>
        <taxon>Bradyrhizobium</taxon>
    </lineage>
</organism>
<evidence type="ECO:0000313" key="1">
    <source>
        <dbReference type="EMBL" id="MCG2629954.1"/>
    </source>
</evidence>
<protein>
    <submittedName>
        <fullName evidence="1">Uncharacterized protein</fullName>
    </submittedName>
</protein>
<name>A0A9X1UC27_9BRAD</name>
<dbReference type="EMBL" id="JAKLUA010000021">
    <property type="protein sequence ID" value="MCG2672433.1"/>
    <property type="molecule type" value="Genomic_DNA"/>
</dbReference>
<keyword evidence="3" id="KW-1185">Reference proteome</keyword>
<accession>A0A9X1UC27</accession>
<dbReference type="EMBL" id="JAKLTY010000017">
    <property type="protein sequence ID" value="MCG2629954.1"/>
    <property type="molecule type" value="Genomic_DNA"/>
</dbReference>
<reference evidence="1" key="1">
    <citation type="submission" date="2022-01" db="EMBL/GenBank/DDBJ databases">
        <title>Genome sequnece data of strain Bradyrhizobium sp. nov.</title>
        <authorList>
            <person name="Zhang J."/>
        </authorList>
    </citation>
    <scope>NUCLEOTIDE SEQUENCE</scope>
    <source>
        <strain evidence="2">WYCCWR 12774</strain>
        <strain evidence="1">WYCCWR 13023</strain>
    </source>
</reference>